<evidence type="ECO:0000313" key="1">
    <source>
        <dbReference type="EnsemblPlants" id="AVESA.00010b.r2.1DG0157310.1.CDS"/>
    </source>
</evidence>
<reference evidence="1" key="2">
    <citation type="submission" date="2025-09" db="UniProtKB">
        <authorList>
            <consortium name="EnsemblPlants"/>
        </authorList>
    </citation>
    <scope>IDENTIFICATION</scope>
</reference>
<proteinExistence type="predicted"/>
<protein>
    <submittedName>
        <fullName evidence="1">Uncharacterized protein</fullName>
    </submittedName>
</protein>
<name>A0ACD5U100_AVESA</name>
<keyword evidence="2" id="KW-1185">Reference proteome</keyword>
<accession>A0ACD5U100</accession>
<evidence type="ECO:0000313" key="2">
    <source>
        <dbReference type="Proteomes" id="UP001732700"/>
    </source>
</evidence>
<dbReference type="Proteomes" id="UP001732700">
    <property type="component" value="Chromosome 1D"/>
</dbReference>
<reference evidence="1" key="1">
    <citation type="submission" date="2021-05" db="EMBL/GenBank/DDBJ databases">
        <authorList>
            <person name="Scholz U."/>
            <person name="Mascher M."/>
            <person name="Fiebig A."/>
        </authorList>
    </citation>
    <scope>NUCLEOTIDE SEQUENCE [LARGE SCALE GENOMIC DNA]</scope>
</reference>
<sequence>MAPRTLAELRAADADVVYSLYFPDDGSVRAAMAVGCVCLDYLTCRECERILGQSFLSIELAVRKKQRTDPPVPVARFDAGPRQRVEPRTDPPVPVARMDAGPRQRVEPGSHGAEGSDKVAISGKANQLGLGSSHPPSEGIEGSDKVEISGKTDKLGLGSSHPPSDGAEGFDKADKLGPGSSHPPSDGVQGSDAVAISGKADKLGVEEGFEAAISRMADRLGLAAAVGERAKEIFRKMEVAIAWPRVPGRRKNKTKFQSKRPLAYAACLSIACRADGSAVTLRELARAVAEAGGAAGRKDIANLVAHIRGRLGKEDAGQAAGGMAVSISSYLRRFGALVGLHEPDLAAALRAARRLEDGVLDLRHSPDTVAAAVVCLALERDGAIRPGVKDVAAATGVSSTVHLVCRKLRCHVDLLFG</sequence>
<dbReference type="EnsemblPlants" id="AVESA.00010b.r2.1DG0157310.1">
    <property type="protein sequence ID" value="AVESA.00010b.r2.1DG0157310.1.CDS"/>
    <property type="gene ID" value="AVESA.00010b.r2.1DG0157310"/>
</dbReference>
<organism evidence="1 2">
    <name type="scientific">Avena sativa</name>
    <name type="common">Oat</name>
    <dbReference type="NCBI Taxonomy" id="4498"/>
    <lineage>
        <taxon>Eukaryota</taxon>
        <taxon>Viridiplantae</taxon>
        <taxon>Streptophyta</taxon>
        <taxon>Embryophyta</taxon>
        <taxon>Tracheophyta</taxon>
        <taxon>Spermatophyta</taxon>
        <taxon>Magnoliopsida</taxon>
        <taxon>Liliopsida</taxon>
        <taxon>Poales</taxon>
        <taxon>Poaceae</taxon>
        <taxon>BOP clade</taxon>
        <taxon>Pooideae</taxon>
        <taxon>Poodae</taxon>
        <taxon>Poeae</taxon>
        <taxon>Poeae Chloroplast Group 1 (Aveneae type)</taxon>
        <taxon>Aveninae</taxon>
        <taxon>Avena</taxon>
    </lineage>
</organism>